<keyword evidence="3" id="KW-0813">Transport</keyword>
<accession>A0A109QWP9</accession>
<dbReference type="GO" id="GO:0015252">
    <property type="term" value="F:proton channel activity"/>
    <property type="evidence" value="ECO:0007669"/>
    <property type="project" value="InterPro"/>
</dbReference>
<comment type="subcellular location">
    <subcellularLocation>
        <location evidence="1">Membrane</location>
        <topology evidence="1">Multi-pass membrane protein</topology>
    </subcellularLocation>
</comment>
<evidence type="ECO:0000256" key="10">
    <source>
        <dbReference type="ARBA" id="ARBA00023136"/>
    </source>
</evidence>
<dbReference type="Proteomes" id="UP000058305">
    <property type="component" value="Chromosome"/>
</dbReference>
<evidence type="ECO:0000256" key="13">
    <source>
        <dbReference type="SAM" id="Phobius"/>
    </source>
</evidence>
<keyword evidence="11" id="KW-0407">Ion channel</keyword>
<evidence type="ECO:0000256" key="6">
    <source>
        <dbReference type="ARBA" id="ARBA00022826"/>
    </source>
</evidence>
<dbReference type="Pfam" id="PF06736">
    <property type="entry name" value="TMEM175"/>
    <property type="match status" value="1"/>
</dbReference>
<keyword evidence="9" id="KW-0406">Ion transport</keyword>
<dbReference type="PANTHER" id="PTHR31462:SF5">
    <property type="entry name" value="ENDOSOMAL_LYSOSOMAL PROTON CHANNEL TMEM175"/>
    <property type="match status" value="1"/>
</dbReference>
<gene>
    <name evidence="14" type="ORF">AWU67_05860</name>
</gene>
<evidence type="ECO:0000256" key="8">
    <source>
        <dbReference type="ARBA" id="ARBA00022989"/>
    </source>
</evidence>
<evidence type="ECO:0000313" key="15">
    <source>
        <dbReference type="Proteomes" id="UP000058305"/>
    </source>
</evidence>
<comment type="similarity">
    <text evidence="2">Belongs to the TMEM175 family.</text>
</comment>
<feature type="transmembrane region" description="Helical" evidence="13">
    <location>
        <begin position="120"/>
        <end position="141"/>
    </location>
</feature>
<organism evidence="14 15">
    <name type="scientific">Microterricola viridarii</name>
    <dbReference type="NCBI Taxonomy" id="412690"/>
    <lineage>
        <taxon>Bacteria</taxon>
        <taxon>Bacillati</taxon>
        <taxon>Actinomycetota</taxon>
        <taxon>Actinomycetes</taxon>
        <taxon>Micrococcales</taxon>
        <taxon>Microbacteriaceae</taxon>
        <taxon>Microterricola</taxon>
    </lineage>
</organism>
<keyword evidence="7" id="KW-0630">Potassium</keyword>
<feature type="transmembrane region" description="Helical" evidence="13">
    <location>
        <begin position="162"/>
        <end position="180"/>
    </location>
</feature>
<dbReference type="GO" id="GO:0016020">
    <property type="term" value="C:membrane"/>
    <property type="evidence" value="ECO:0007669"/>
    <property type="project" value="UniProtKB-SubCell"/>
</dbReference>
<dbReference type="OrthoDB" id="7626281at2"/>
<name>A0A109QWP9_9MICO</name>
<keyword evidence="5 13" id="KW-0812">Transmembrane</keyword>
<evidence type="ECO:0000256" key="2">
    <source>
        <dbReference type="ARBA" id="ARBA00006920"/>
    </source>
</evidence>
<dbReference type="GO" id="GO:0005267">
    <property type="term" value="F:potassium channel activity"/>
    <property type="evidence" value="ECO:0007669"/>
    <property type="project" value="UniProtKB-KW"/>
</dbReference>
<evidence type="ECO:0000313" key="14">
    <source>
        <dbReference type="EMBL" id="AMB58458.1"/>
    </source>
</evidence>
<reference evidence="14 15" key="1">
    <citation type="journal article" date="2016" name="J. Biotechnol.">
        <title>First complete genome sequence of a species in the genus Microterricola, an extremophilic cold active enzyme producing bacterial strain ERGS5:02 isolated from Sikkim Himalaya.</title>
        <authorList>
            <person name="Himanshu"/>
            <person name="Swarnkar M.K."/>
            <person name="Singh D."/>
            <person name="Kumar R."/>
        </authorList>
    </citation>
    <scope>NUCLEOTIDE SEQUENCE [LARGE SCALE GENOMIC DNA]</scope>
    <source>
        <strain evidence="14 15">ERGS5:02</strain>
    </source>
</reference>
<feature type="transmembrane region" description="Helical" evidence="13">
    <location>
        <begin position="57"/>
        <end position="76"/>
    </location>
</feature>
<feature type="transmembrane region" description="Helical" evidence="13">
    <location>
        <begin position="88"/>
        <end position="108"/>
    </location>
</feature>
<keyword evidence="6" id="KW-0631">Potassium channel</keyword>
<evidence type="ECO:0000256" key="5">
    <source>
        <dbReference type="ARBA" id="ARBA00022692"/>
    </source>
</evidence>
<dbReference type="InterPro" id="IPR010617">
    <property type="entry name" value="TMEM175-like"/>
</dbReference>
<evidence type="ECO:0000256" key="11">
    <source>
        <dbReference type="ARBA" id="ARBA00023303"/>
    </source>
</evidence>
<keyword evidence="10 13" id="KW-0472">Membrane</keyword>
<comment type="catalytic activity">
    <reaction evidence="12">
        <text>K(+)(in) = K(+)(out)</text>
        <dbReference type="Rhea" id="RHEA:29463"/>
        <dbReference type="ChEBI" id="CHEBI:29103"/>
    </reaction>
</comment>
<evidence type="ECO:0000256" key="12">
    <source>
        <dbReference type="ARBA" id="ARBA00034430"/>
    </source>
</evidence>
<keyword evidence="4" id="KW-0633">Potassium transport</keyword>
<dbReference type="RefSeq" id="WP_067227149.1">
    <property type="nucleotide sequence ID" value="NZ_CP014145.1"/>
</dbReference>
<proteinExistence type="inferred from homology"/>
<sequence>MTEEAGTQSPRRLEAFSDGVFAIAATLLVLDLSIDHLGAITSNDQLWHALGSISDSVLSFVISFLLLCMLWMVHASQFEHIRRVDSTVLWLNSLRLLGIVLIPFTTTLNADFGDMLIGRLALPLNFLCVLVLGWVLWQYVAKRSRGLLDDMTDAEVRQSGRRAFGALLAGVVVVVLAPFIGSWAFLAFAVSPLVGTALSRLGLRSRSG</sequence>
<evidence type="ECO:0008006" key="16">
    <source>
        <dbReference type="Google" id="ProtNLM"/>
    </source>
</evidence>
<keyword evidence="8 13" id="KW-1133">Transmembrane helix</keyword>
<dbReference type="KEGG" id="mvd:AWU67_05860"/>
<protein>
    <recommendedName>
        <fullName evidence="16">DUF1211 domain-containing protein</fullName>
    </recommendedName>
</protein>
<evidence type="ECO:0000256" key="7">
    <source>
        <dbReference type="ARBA" id="ARBA00022958"/>
    </source>
</evidence>
<evidence type="ECO:0000256" key="9">
    <source>
        <dbReference type="ARBA" id="ARBA00023065"/>
    </source>
</evidence>
<reference evidence="15" key="2">
    <citation type="submission" date="2016-01" db="EMBL/GenBank/DDBJ databases">
        <title>First complete genome sequence of a species in the genus Microterricola, an extremophilic cold active enzyme producing strain ERGS5:02 isolated from Sikkim Himalaya.</title>
        <authorList>
            <person name="Kumar R."/>
            <person name="Singh D."/>
            <person name="Swarnkar M.K."/>
        </authorList>
    </citation>
    <scope>NUCLEOTIDE SEQUENCE [LARGE SCALE GENOMIC DNA]</scope>
    <source>
        <strain evidence="15">ERGS5:02</strain>
    </source>
</reference>
<keyword evidence="15" id="KW-1185">Reference proteome</keyword>
<feature type="transmembrane region" description="Helical" evidence="13">
    <location>
        <begin position="20"/>
        <end position="37"/>
    </location>
</feature>
<evidence type="ECO:0000256" key="1">
    <source>
        <dbReference type="ARBA" id="ARBA00004141"/>
    </source>
</evidence>
<dbReference type="AlphaFoldDB" id="A0A109QWP9"/>
<dbReference type="EMBL" id="CP014145">
    <property type="protein sequence ID" value="AMB58458.1"/>
    <property type="molecule type" value="Genomic_DNA"/>
</dbReference>
<dbReference type="PANTHER" id="PTHR31462">
    <property type="entry name" value="ENDOSOMAL/LYSOSOMAL POTASSIUM CHANNEL TMEM175"/>
    <property type="match status" value="1"/>
</dbReference>
<evidence type="ECO:0000256" key="4">
    <source>
        <dbReference type="ARBA" id="ARBA00022538"/>
    </source>
</evidence>
<evidence type="ECO:0000256" key="3">
    <source>
        <dbReference type="ARBA" id="ARBA00022448"/>
    </source>
</evidence>